<evidence type="ECO:0000256" key="1">
    <source>
        <dbReference type="SAM" id="MobiDB-lite"/>
    </source>
</evidence>
<comment type="caution">
    <text evidence="2">The sequence shown here is derived from an EMBL/GenBank/DDBJ whole genome shotgun (WGS) entry which is preliminary data.</text>
</comment>
<proteinExistence type="predicted"/>
<protein>
    <submittedName>
        <fullName evidence="2">Uncharacterized protein</fullName>
    </submittedName>
</protein>
<feature type="non-terminal residue" evidence="2">
    <location>
        <position position="1"/>
    </location>
</feature>
<sequence length="76" mass="8595">LDFAHFGGESMCLACHKTAFVDGKIPTLNKIPRNVDHRTDEDILERQEDDSVLIGSIIEPQQEEEDSIPRRVFSSP</sequence>
<keyword evidence="3" id="KW-1185">Reference proteome</keyword>
<name>A0A8J2PLG0_9HEXA</name>
<reference evidence="2" key="1">
    <citation type="submission" date="2021-06" db="EMBL/GenBank/DDBJ databases">
        <authorList>
            <person name="Hodson N. C."/>
            <person name="Mongue J. A."/>
            <person name="Jaron S. K."/>
        </authorList>
    </citation>
    <scope>NUCLEOTIDE SEQUENCE</scope>
</reference>
<gene>
    <name evidence="2" type="ORF">AFUS01_LOCUS29682</name>
</gene>
<dbReference type="EMBL" id="CAJVCH010442704">
    <property type="protein sequence ID" value="CAG7819220.1"/>
    <property type="molecule type" value="Genomic_DNA"/>
</dbReference>
<feature type="region of interest" description="Disordered" evidence="1">
    <location>
        <begin position="57"/>
        <end position="76"/>
    </location>
</feature>
<accession>A0A8J2PLG0</accession>
<dbReference type="AlphaFoldDB" id="A0A8J2PLG0"/>
<dbReference type="Proteomes" id="UP000708208">
    <property type="component" value="Unassembled WGS sequence"/>
</dbReference>
<evidence type="ECO:0000313" key="3">
    <source>
        <dbReference type="Proteomes" id="UP000708208"/>
    </source>
</evidence>
<evidence type="ECO:0000313" key="2">
    <source>
        <dbReference type="EMBL" id="CAG7819220.1"/>
    </source>
</evidence>
<organism evidence="2 3">
    <name type="scientific">Allacma fusca</name>
    <dbReference type="NCBI Taxonomy" id="39272"/>
    <lineage>
        <taxon>Eukaryota</taxon>
        <taxon>Metazoa</taxon>
        <taxon>Ecdysozoa</taxon>
        <taxon>Arthropoda</taxon>
        <taxon>Hexapoda</taxon>
        <taxon>Collembola</taxon>
        <taxon>Symphypleona</taxon>
        <taxon>Sminthuridae</taxon>
        <taxon>Allacma</taxon>
    </lineage>
</organism>